<keyword evidence="3" id="KW-1185">Reference proteome</keyword>
<reference evidence="2" key="1">
    <citation type="submission" date="2020-03" db="EMBL/GenBank/DDBJ databases">
        <authorList>
            <person name="Chebbi M.A."/>
            <person name="Drezen J.M."/>
        </authorList>
    </citation>
    <scope>NUCLEOTIDE SEQUENCE</scope>
    <source>
        <tissue evidence="2">Whole body</tissue>
    </source>
</reference>
<dbReference type="AlphaFoldDB" id="A0A8J5R054"/>
<feature type="transmembrane region" description="Helical" evidence="1">
    <location>
        <begin position="15"/>
        <end position="41"/>
    </location>
</feature>
<evidence type="ECO:0000313" key="2">
    <source>
        <dbReference type="EMBL" id="KAG8038200.1"/>
    </source>
</evidence>
<name>A0A8J5R054_9HYME</name>
<protein>
    <submittedName>
        <fullName evidence="2">Uncharacterized protein</fullName>
    </submittedName>
</protein>
<dbReference type="Proteomes" id="UP000729913">
    <property type="component" value="Unassembled WGS sequence"/>
</dbReference>
<reference evidence="2" key="2">
    <citation type="submission" date="2021-04" db="EMBL/GenBank/DDBJ databases">
        <title>Genome-wide patterns of bracovirus chromosomal integration into multiple host tissues during parasitism.</title>
        <authorList>
            <person name="Chebbi M.A.C."/>
        </authorList>
    </citation>
    <scope>NUCLEOTIDE SEQUENCE</scope>
    <source>
        <tissue evidence="2">Whole body</tissue>
    </source>
</reference>
<keyword evidence="1" id="KW-0812">Transmembrane</keyword>
<keyword evidence="1" id="KW-0472">Membrane</keyword>
<gene>
    <name evidence="2" type="ORF">G9C98_006527</name>
</gene>
<evidence type="ECO:0000313" key="3">
    <source>
        <dbReference type="Proteomes" id="UP000729913"/>
    </source>
</evidence>
<organism evidence="2 3">
    <name type="scientific">Cotesia typhae</name>
    <dbReference type="NCBI Taxonomy" id="2053667"/>
    <lineage>
        <taxon>Eukaryota</taxon>
        <taxon>Metazoa</taxon>
        <taxon>Ecdysozoa</taxon>
        <taxon>Arthropoda</taxon>
        <taxon>Hexapoda</taxon>
        <taxon>Insecta</taxon>
        <taxon>Pterygota</taxon>
        <taxon>Neoptera</taxon>
        <taxon>Endopterygota</taxon>
        <taxon>Hymenoptera</taxon>
        <taxon>Apocrita</taxon>
        <taxon>Ichneumonoidea</taxon>
        <taxon>Braconidae</taxon>
        <taxon>Microgastrinae</taxon>
        <taxon>Cotesia</taxon>
    </lineage>
</organism>
<accession>A0A8J5R054</accession>
<keyword evidence="1" id="KW-1133">Transmembrane helix</keyword>
<dbReference type="EMBL" id="JAAOIC020000044">
    <property type="protein sequence ID" value="KAG8038200.1"/>
    <property type="molecule type" value="Genomic_DNA"/>
</dbReference>
<sequence>MDTLRRRVPQMGKKAAYVLLFILLILMTLNIIAIYLFAFLYKKDLVSEKIKRICMSNYSYLKPEEHETVNKILKNSDPAAELTRKFPNWDKNSLTFSNVCKFGNTVLQHYAIYGEKKFLDATIKIIDAIYLKVLKMVNLDSSIWTFDDLSEECTRFLVAYQYLADRKYNKSTHGICYDFIMKLVPELNKIKTPDNNKFIRGNTARLLTLYLNNYSQYKSDVASKEMNKFRDVIKNVKKQKDKFSSYPYYNEMFSVFKSWKE</sequence>
<dbReference type="OrthoDB" id="7683484at2759"/>
<comment type="caution">
    <text evidence="2">The sequence shown here is derived from an EMBL/GenBank/DDBJ whole genome shotgun (WGS) entry which is preliminary data.</text>
</comment>
<evidence type="ECO:0000256" key="1">
    <source>
        <dbReference type="SAM" id="Phobius"/>
    </source>
</evidence>
<proteinExistence type="predicted"/>